<keyword evidence="9" id="KW-0406">Ion transport</keyword>
<dbReference type="Gene3D" id="3.30.1950.10">
    <property type="entry name" value="wza like domain"/>
    <property type="match status" value="1"/>
</dbReference>
<evidence type="ECO:0000256" key="3">
    <source>
        <dbReference type="ARBA" id="ARBA00022448"/>
    </source>
</evidence>
<keyword evidence="19" id="KW-1185">Reference proteome</keyword>
<keyword evidence="3" id="KW-0813">Transport</keyword>
<reference evidence="18" key="2">
    <citation type="submission" date="2020-09" db="EMBL/GenBank/DDBJ databases">
        <authorList>
            <person name="Sun Q."/>
            <person name="Zhou Y."/>
        </authorList>
    </citation>
    <scope>NUCLEOTIDE SEQUENCE</scope>
    <source>
        <strain evidence="18">CGMCC 1.15343</strain>
    </source>
</reference>
<protein>
    <recommendedName>
        <fullName evidence="20">Polysaccharide export outer membrane protein</fullName>
    </recommendedName>
</protein>
<keyword evidence="10" id="KW-0626">Porin</keyword>
<dbReference type="Pfam" id="PF02563">
    <property type="entry name" value="Poly_export"/>
    <property type="match status" value="1"/>
</dbReference>
<reference evidence="18" key="1">
    <citation type="journal article" date="2014" name="Int. J. Syst. Evol. Microbiol.">
        <title>Complete genome sequence of Corynebacterium casei LMG S-19264T (=DSM 44701T), isolated from a smear-ripened cheese.</title>
        <authorList>
            <consortium name="US DOE Joint Genome Institute (JGI-PGF)"/>
            <person name="Walter F."/>
            <person name="Albersmeier A."/>
            <person name="Kalinowski J."/>
            <person name="Ruckert C."/>
        </authorList>
    </citation>
    <scope>NUCLEOTIDE SEQUENCE</scope>
    <source>
        <strain evidence="18">CGMCC 1.15343</strain>
    </source>
</reference>
<keyword evidence="5" id="KW-0762">Sugar transport</keyword>
<comment type="subcellular location">
    <subcellularLocation>
        <location evidence="1">Cell outer membrane</location>
        <topology evidence="1">Multi-pass membrane protein</topology>
    </subcellularLocation>
</comment>
<accession>A0A916XG88</accession>
<dbReference type="Gene3D" id="3.10.560.10">
    <property type="entry name" value="Outer membrane lipoprotein wza domain like"/>
    <property type="match status" value="1"/>
</dbReference>
<evidence type="ECO:0000256" key="4">
    <source>
        <dbReference type="ARBA" id="ARBA00022452"/>
    </source>
</evidence>
<dbReference type="Proteomes" id="UP000651668">
    <property type="component" value="Unassembled WGS sequence"/>
</dbReference>
<feature type="transmembrane region" description="Helical" evidence="15">
    <location>
        <begin position="227"/>
        <end position="245"/>
    </location>
</feature>
<proteinExistence type="inferred from homology"/>
<evidence type="ECO:0000256" key="13">
    <source>
        <dbReference type="ARBA" id="ARBA00023237"/>
    </source>
</evidence>
<sequence length="247" mass="27759">MQLLGGCAFVNRDVILKTPFDGDTSSSAYVVKNIDQQSDYYNSIKPEDELAIADLQDITILVRKEHLRNDFKEDTYATFKVNAAGDINLPLIGKVHVAGLNRDQAAQLIEAKYSEKELKRPLIDVRINNLYVVVMGEVAKQGKYIINREDYELIDLLGDAGGLTSIANKHRVKIIRGPRSKPEVIIVDLADYAFLKDQRLKLQSRDIIYVEPRTAALKAHHAQAYSTFFQIGFVALNTILLIVNLSK</sequence>
<evidence type="ECO:0000256" key="9">
    <source>
        <dbReference type="ARBA" id="ARBA00023065"/>
    </source>
</evidence>
<evidence type="ECO:0000256" key="10">
    <source>
        <dbReference type="ARBA" id="ARBA00023114"/>
    </source>
</evidence>
<gene>
    <name evidence="18" type="ORF">GCM10011387_24100</name>
</gene>
<keyword evidence="4" id="KW-1134">Transmembrane beta strand</keyword>
<feature type="domain" description="Polysaccharide export protein N-terminal" evidence="16">
    <location>
        <begin position="43"/>
        <end position="127"/>
    </location>
</feature>
<dbReference type="PANTHER" id="PTHR33619">
    <property type="entry name" value="POLYSACCHARIDE EXPORT PROTEIN GFCE-RELATED"/>
    <property type="match status" value="1"/>
</dbReference>
<evidence type="ECO:0000256" key="7">
    <source>
        <dbReference type="ARBA" id="ARBA00022729"/>
    </source>
</evidence>
<keyword evidence="13" id="KW-0998">Cell outer membrane</keyword>
<dbReference type="GO" id="GO:0009279">
    <property type="term" value="C:cell outer membrane"/>
    <property type="evidence" value="ECO:0007669"/>
    <property type="project" value="UniProtKB-SubCell"/>
</dbReference>
<keyword evidence="14" id="KW-0449">Lipoprotein</keyword>
<dbReference type="InterPro" id="IPR054765">
    <property type="entry name" value="SLBB_dom"/>
</dbReference>
<keyword evidence="7" id="KW-0732">Signal</keyword>
<dbReference type="EMBL" id="BMIL01000008">
    <property type="protein sequence ID" value="GGC69854.1"/>
    <property type="molecule type" value="Genomic_DNA"/>
</dbReference>
<dbReference type="InterPro" id="IPR003715">
    <property type="entry name" value="Poly_export_N"/>
</dbReference>
<feature type="domain" description="SLBB" evidence="17">
    <location>
        <begin position="132"/>
        <end position="210"/>
    </location>
</feature>
<evidence type="ECO:0000256" key="5">
    <source>
        <dbReference type="ARBA" id="ARBA00022597"/>
    </source>
</evidence>
<keyword evidence="15" id="KW-1133">Transmembrane helix</keyword>
<dbReference type="GO" id="GO:0046930">
    <property type="term" value="C:pore complex"/>
    <property type="evidence" value="ECO:0007669"/>
    <property type="project" value="UniProtKB-KW"/>
</dbReference>
<evidence type="ECO:0000256" key="1">
    <source>
        <dbReference type="ARBA" id="ARBA00004571"/>
    </source>
</evidence>
<evidence type="ECO:0000256" key="8">
    <source>
        <dbReference type="ARBA" id="ARBA00023047"/>
    </source>
</evidence>
<dbReference type="InterPro" id="IPR049712">
    <property type="entry name" value="Poly_export"/>
</dbReference>
<keyword evidence="11 15" id="KW-0472">Membrane</keyword>
<dbReference type="Pfam" id="PF22461">
    <property type="entry name" value="SLBB_2"/>
    <property type="match status" value="1"/>
</dbReference>
<evidence type="ECO:0000256" key="11">
    <source>
        <dbReference type="ARBA" id="ARBA00023136"/>
    </source>
</evidence>
<evidence type="ECO:0000256" key="2">
    <source>
        <dbReference type="ARBA" id="ARBA00009450"/>
    </source>
</evidence>
<comment type="similarity">
    <text evidence="2">Belongs to the BexD/CtrA/VexA family.</text>
</comment>
<evidence type="ECO:0000259" key="16">
    <source>
        <dbReference type="Pfam" id="PF02563"/>
    </source>
</evidence>
<evidence type="ECO:0000256" key="6">
    <source>
        <dbReference type="ARBA" id="ARBA00022692"/>
    </source>
</evidence>
<evidence type="ECO:0000313" key="18">
    <source>
        <dbReference type="EMBL" id="GGC69854.1"/>
    </source>
</evidence>
<keyword evidence="6 15" id="KW-0812">Transmembrane</keyword>
<name>A0A916XG88_9SPHI</name>
<evidence type="ECO:0000313" key="19">
    <source>
        <dbReference type="Proteomes" id="UP000651668"/>
    </source>
</evidence>
<dbReference type="GO" id="GO:0015159">
    <property type="term" value="F:polysaccharide transmembrane transporter activity"/>
    <property type="evidence" value="ECO:0007669"/>
    <property type="project" value="InterPro"/>
</dbReference>
<keyword evidence="8" id="KW-0625">Polysaccharide transport</keyword>
<evidence type="ECO:0000256" key="15">
    <source>
        <dbReference type="SAM" id="Phobius"/>
    </source>
</evidence>
<comment type="caution">
    <text evidence="18">The sequence shown here is derived from an EMBL/GenBank/DDBJ whole genome shotgun (WGS) entry which is preliminary data.</text>
</comment>
<dbReference type="GO" id="GO:0015288">
    <property type="term" value="F:porin activity"/>
    <property type="evidence" value="ECO:0007669"/>
    <property type="project" value="UniProtKB-KW"/>
</dbReference>
<dbReference type="PANTHER" id="PTHR33619:SF3">
    <property type="entry name" value="POLYSACCHARIDE EXPORT PROTEIN GFCE-RELATED"/>
    <property type="match status" value="1"/>
</dbReference>
<dbReference type="GO" id="GO:0006811">
    <property type="term" value="P:monoatomic ion transport"/>
    <property type="evidence" value="ECO:0007669"/>
    <property type="project" value="UniProtKB-KW"/>
</dbReference>
<evidence type="ECO:0000256" key="14">
    <source>
        <dbReference type="ARBA" id="ARBA00023288"/>
    </source>
</evidence>
<organism evidence="18 19">
    <name type="scientific">Pedobacter quisquiliarum</name>
    <dbReference type="NCBI Taxonomy" id="1834438"/>
    <lineage>
        <taxon>Bacteria</taxon>
        <taxon>Pseudomonadati</taxon>
        <taxon>Bacteroidota</taxon>
        <taxon>Sphingobacteriia</taxon>
        <taxon>Sphingobacteriales</taxon>
        <taxon>Sphingobacteriaceae</taxon>
        <taxon>Pedobacter</taxon>
    </lineage>
</organism>
<evidence type="ECO:0000256" key="12">
    <source>
        <dbReference type="ARBA" id="ARBA00023139"/>
    </source>
</evidence>
<keyword evidence="12" id="KW-0564">Palmitate</keyword>
<evidence type="ECO:0000259" key="17">
    <source>
        <dbReference type="Pfam" id="PF22461"/>
    </source>
</evidence>
<evidence type="ECO:0008006" key="20">
    <source>
        <dbReference type="Google" id="ProtNLM"/>
    </source>
</evidence>
<dbReference type="AlphaFoldDB" id="A0A916XG88"/>